<keyword evidence="2" id="KW-0408">Iron</keyword>
<dbReference type="Proteomes" id="UP000185984">
    <property type="component" value="Unassembled WGS sequence"/>
</dbReference>
<reference evidence="3 4" key="1">
    <citation type="submission" date="2016-11" db="EMBL/GenBank/DDBJ databases">
        <title>Draft Genome Sequences of Nine Cyanobacterial Strains from Diverse Habitats.</title>
        <authorList>
            <person name="Zhu T."/>
            <person name="Hou S."/>
            <person name="Lu X."/>
            <person name="Hess W.R."/>
        </authorList>
    </citation>
    <scope>NUCLEOTIDE SEQUENCE [LARGE SCALE GENOMIC DNA]</scope>
    <source>
        <strain evidence="3 4">5.2 s.c.1</strain>
    </source>
</reference>
<protein>
    <submittedName>
        <fullName evidence="3">Phytanoyl-CoA dioxygenase family protein</fullName>
    </submittedName>
</protein>
<gene>
    <name evidence="3" type="ORF">NIES1031_15425</name>
</gene>
<dbReference type="AlphaFoldDB" id="A0A1U7HMB1"/>
<dbReference type="GO" id="GO:0016706">
    <property type="term" value="F:2-oxoglutarate-dependent dioxygenase activity"/>
    <property type="evidence" value="ECO:0007669"/>
    <property type="project" value="UniProtKB-ARBA"/>
</dbReference>
<dbReference type="STRING" id="247279.NIES1031_15425"/>
<evidence type="ECO:0000256" key="1">
    <source>
        <dbReference type="ARBA" id="ARBA00022723"/>
    </source>
</evidence>
<keyword evidence="1" id="KW-0479">Metal-binding</keyword>
<dbReference type="EMBL" id="MRCC01000012">
    <property type="protein sequence ID" value="OKH24691.1"/>
    <property type="molecule type" value="Genomic_DNA"/>
</dbReference>
<dbReference type="PANTHER" id="PTHR20883:SF15">
    <property type="entry name" value="PHYTANOYL-COA DIOXYGENASE DOMAIN-CONTAINING PROTEIN 1"/>
    <property type="match status" value="1"/>
</dbReference>
<proteinExistence type="predicted"/>
<dbReference type="GO" id="GO:0005506">
    <property type="term" value="F:iron ion binding"/>
    <property type="evidence" value="ECO:0007669"/>
    <property type="project" value="UniProtKB-ARBA"/>
</dbReference>
<comment type="caution">
    <text evidence="3">The sequence shown here is derived from an EMBL/GenBank/DDBJ whole genome shotgun (WGS) entry which is preliminary data.</text>
</comment>
<dbReference type="Pfam" id="PF05721">
    <property type="entry name" value="PhyH"/>
    <property type="match status" value="1"/>
</dbReference>
<sequence length="298" mass="33377">MSSDMIKLTTKEIDKFNHDGFLVIPRLINADLVGRLIERIEPLFSGEFETGIYPDEWYWRPGLSLPDVTREMCNVWKSDLTIASVVLSAEIGRLSATLAGWTGARIGQDSLWWKPSGGKEVALHQDATYIKYIDPPEIITCWIALDDTSADAGTIEYVRGSHKWRLLDSVAEFHAPTQGYRAQMLQAAAEMNISNPEIVQVEIPAGGCVFHHGNVWHGSGKNTRLDKVRRSLGVHTLSSEAKFRPTGAGYIYGRYQRVDETTMDESFFPILWTKNGDRTPFLANYCKDALATPVLAKL</sequence>
<dbReference type="InterPro" id="IPR008775">
    <property type="entry name" value="Phytyl_CoA_dOase-like"/>
</dbReference>
<keyword evidence="3" id="KW-0223">Dioxygenase</keyword>
<evidence type="ECO:0000256" key="2">
    <source>
        <dbReference type="ARBA" id="ARBA00023004"/>
    </source>
</evidence>
<dbReference type="PANTHER" id="PTHR20883">
    <property type="entry name" value="PHYTANOYL-COA DIOXYGENASE DOMAIN CONTAINING 1"/>
    <property type="match status" value="1"/>
</dbReference>
<accession>A0A1U7HMB1</accession>
<evidence type="ECO:0000313" key="3">
    <source>
        <dbReference type="EMBL" id="OKH24691.1"/>
    </source>
</evidence>
<organism evidence="3 4">
    <name type="scientific">Chroogloeocystis siderophila 5.2 s.c.1</name>
    <dbReference type="NCBI Taxonomy" id="247279"/>
    <lineage>
        <taxon>Bacteria</taxon>
        <taxon>Bacillati</taxon>
        <taxon>Cyanobacteriota</taxon>
        <taxon>Cyanophyceae</taxon>
        <taxon>Oscillatoriophycideae</taxon>
        <taxon>Chroococcales</taxon>
        <taxon>Chroococcaceae</taxon>
        <taxon>Chroogloeocystis</taxon>
    </lineage>
</organism>
<keyword evidence="3" id="KW-0560">Oxidoreductase</keyword>
<dbReference type="Gene3D" id="2.60.120.620">
    <property type="entry name" value="q2cbj1_9rhob like domain"/>
    <property type="match status" value="1"/>
</dbReference>
<dbReference type="SUPFAM" id="SSF51197">
    <property type="entry name" value="Clavaminate synthase-like"/>
    <property type="match status" value="1"/>
</dbReference>
<keyword evidence="4" id="KW-1185">Reference proteome</keyword>
<name>A0A1U7HMB1_9CHRO</name>
<evidence type="ECO:0000313" key="4">
    <source>
        <dbReference type="Proteomes" id="UP000185984"/>
    </source>
</evidence>
<dbReference type="OrthoDB" id="9814777at2"/>